<dbReference type="PANTHER" id="PTHR18898:SF2">
    <property type="entry name" value="NUCLEOPROTEIN TPR"/>
    <property type="match status" value="1"/>
</dbReference>
<keyword evidence="1" id="KW-0175">Coiled coil</keyword>
<dbReference type="OrthoDB" id="6271670at2759"/>
<keyword evidence="4" id="KW-1185">Reference proteome</keyword>
<accession>A0A8J4T031</accession>
<dbReference type="PANTHER" id="PTHR18898">
    <property type="entry name" value="NUCLEOPROTEIN TPR-RELATED"/>
    <property type="match status" value="1"/>
</dbReference>
<dbReference type="EMBL" id="LUCH01014202">
    <property type="protein sequence ID" value="KAF5395374.1"/>
    <property type="molecule type" value="Genomic_DNA"/>
</dbReference>
<evidence type="ECO:0000256" key="1">
    <source>
        <dbReference type="SAM" id="Coils"/>
    </source>
</evidence>
<feature type="coiled-coil region" evidence="1">
    <location>
        <begin position="195"/>
        <end position="261"/>
    </location>
</feature>
<dbReference type="GO" id="GO:0006406">
    <property type="term" value="P:mRNA export from nucleus"/>
    <property type="evidence" value="ECO:0007669"/>
    <property type="project" value="TreeGrafter"/>
</dbReference>
<dbReference type="InterPro" id="IPR057577">
    <property type="entry name" value="Nucleoprot-TPR/MLP1_dom"/>
</dbReference>
<dbReference type="GO" id="GO:1901673">
    <property type="term" value="P:regulation of mitotic spindle assembly"/>
    <property type="evidence" value="ECO:0007669"/>
    <property type="project" value="TreeGrafter"/>
</dbReference>
<organism evidence="3 4">
    <name type="scientific">Paragonimus heterotremus</name>
    <dbReference type="NCBI Taxonomy" id="100268"/>
    <lineage>
        <taxon>Eukaryota</taxon>
        <taxon>Metazoa</taxon>
        <taxon>Spiralia</taxon>
        <taxon>Lophotrochozoa</taxon>
        <taxon>Platyhelminthes</taxon>
        <taxon>Trematoda</taxon>
        <taxon>Digenea</taxon>
        <taxon>Plagiorchiida</taxon>
        <taxon>Troglotremata</taxon>
        <taxon>Troglotrematidae</taxon>
        <taxon>Paragonimus</taxon>
    </lineage>
</organism>
<sequence>MDVLKDYVGLSEDEILSLCDPVKEKLLIAFDSISHEASTHKEAAERSKFDHDCLVNDYMNQIKDLEVQCNSYKEKSDEYMKLLDQTDAKFRRAYTEKDNLQEKLDELQLLNNELTFAIRNLENEKEMLSDQLKHKIRSLDELSDEIKSLRSEAESVRKMNVGTLFRLEEITSKEASLKAKETRWSEETTIMQRNIEWLEERLRQTTDQLLTVRRDTTHKCQTLESELELRRTELEHSKTTVANLEESVKKLNQANEDYIQKIKKVCPGFSRLFKQVVDEQIKLEQLYGNELDAQKQLVSLYKEHVSEAEDKNAELSAAASSMQALLKSAYENIHRLESEKNSLTLQLAEKEAKFQEASNQMSAELEHSRQLLDKFRVEGWLHAPVTSRCGLFLLLFTRPLKQVNKLPL</sequence>
<comment type="caution">
    <text evidence="3">The sequence shown here is derived from an EMBL/GenBank/DDBJ whole genome shotgun (WGS) entry which is preliminary data.</text>
</comment>
<dbReference type="AlphaFoldDB" id="A0A8J4T031"/>
<dbReference type="Proteomes" id="UP000748531">
    <property type="component" value="Unassembled WGS sequence"/>
</dbReference>
<feature type="coiled-coil region" evidence="1">
    <location>
        <begin position="298"/>
        <end position="360"/>
    </location>
</feature>
<dbReference type="Pfam" id="PF25481">
    <property type="entry name" value="Nucleoprot-TPR"/>
    <property type="match status" value="1"/>
</dbReference>
<feature type="coiled-coil region" evidence="1">
    <location>
        <begin position="55"/>
        <end position="159"/>
    </location>
</feature>
<protein>
    <recommendedName>
        <fullName evidence="2">Nucleoprotein TPR/MPL1 domain-containing protein</fullName>
    </recommendedName>
</protein>
<feature type="domain" description="Nucleoprotein TPR/MPL1" evidence="2">
    <location>
        <begin position="172"/>
        <end position="251"/>
    </location>
</feature>
<proteinExistence type="predicted"/>
<evidence type="ECO:0000313" key="3">
    <source>
        <dbReference type="EMBL" id="KAF5395374.1"/>
    </source>
</evidence>
<reference evidence="3" key="1">
    <citation type="submission" date="2019-05" db="EMBL/GenBank/DDBJ databases">
        <title>Annotation for the trematode Paragonimus heterotremus.</title>
        <authorList>
            <person name="Choi Y.-J."/>
        </authorList>
    </citation>
    <scope>NUCLEOTIDE SEQUENCE</scope>
    <source>
        <strain evidence="3">LC</strain>
    </source>
</reference>
<name>A0A8J4T031_9TREM</name>
<gene>
    <name evidence="3" type="ORF">PHET_12314</name>
</gene>
<dbReference type="GO" id="GO:0005643">
    <property type="term" value="C:nuclear pore"/>
    <property type="evidence" value="ECO:0007669"/>
    <property type="project" value="TreeGrafter"/>
</dbReference>
<evidence type="ECO:0000259" key="2">
    <source>
        <dbReference type="Pfam" id="PF25481"/>
    </source>
</evidence>
<evidence type="ECO:0000313" key="4">
    <source>
        <dbReference type="Proteomes" id="UP000748531"/>
    </source>
</evidence>
<dbReference type="GO" id="GO:0017056">
    <property type="term" value="F:structural constituent of nuclear pore"/>
    <property type="evidence" value="ECO:0007669"/>
    <property type="project" value="TreeGrafter"/>
</dbReference>